<gene>
    <name evidence="10" type="ORF">ACFSBI_01650</name>
</gene>
<feature type="transmembrane region" description="Helical" evidence="7">
    <location>
        <begin position="258"/>
        <end position="289"/>
    </location>
</feature>
<keyword evidence="3" id="KW-1003">Cell membrane</keyword>
<sequence length="343" mass="36515">MSFSQPAESEAVEESDGFGRRDRQDDRGDATGGAIKGRSLLSIAWRRLRQDKVAMAGGVVVVLFILIGVFAGVITKLYGTSYGAPEDPTSLLDPNTNLPLGAAGGISGSHWLGVTPSTAQDIFALLVFGARTSLFIAGLATLFSLVLGITLGLIAGYYRGWADTLISRIMDVILSFPVLLFSLALIAVVGIIVPAGDPAVVARNAIIIGVLGFFGFPYIGRIVRGQVLSLREKEFVEAARSLGASDARIMFREILPNLLGPILVYTTLTIPNYILGEAGLSFLGIGIIPPTPSWGQMLSDAAQYVQVDPLYLVWPGLAIFITVLAFNLFGDGLHDAFDPKSTR</sequence>
<keyword evidence="5 7" id="KW-1133">Transmembrane helix</keyword>
<dbReference type="Gene3D" id="1.10.3720.10">
    <property type="entry name" value="MetI-like"/>
    <property type="match status" value="1"/>
</dbReference>
<proteinExistence type="inferred from homology"/>
<evidence type="ECO:0000256" key="7">
    <source>
        <dbReference type="RuleBase" id="RU363032"/>
    </source>
</evidence>
<dbReference type="InterPro" id="IPR025966">
    <property type="entry name" value="OppC_N"/>
</dbReference>
<feature type="region of interest" description="Disordered" evidence="8">
    <location>
        <begin position="1"/>
        <end position="31"/>
    </location>
</feature>
<evidence type="ECO:0000313" key="11">
    <source>
        <dbReference type="Proteomes" id="UP001597347"/>
    </source>
</evidence>
<dbReference type="InterPro" id="IPR035906">
    <property type="entry name" value="MetI-like_sf"/>
</dbReference>
<evidence type="ECO:0000256" key="5">
    <source>
        <dbReference type="ARBA" id="ARBA00022989"/>
    </source>
</evidence>
<evidence type="ECO:0000259" key="9">
    <source>
        <dbReference type="PROSITE" id="PS50928"/>
    </source>
</evidence>
<dbReference type="Pfam" id="PF00528">
    <property type="entry name" value="BPD_transp_1"/>
    <property type="match status" value="1"/>
</dbReference>
<reference evidence="11" key="1">
    <citation type="journal article" date="2019" name="Int. J. Syst. Evol. Microbiol.">
        <title>The Global Catalogue of Microorganisms (GCM) 10K type strain sequencing project: providing services to taxonomists for standard genome sequencing and annotation.</title>
        <authorList>
            <consortium name="The Broad Institute Genomics Platform"/>
            <consortium name="The Broad Institute Genome Sequencing Center for Infectious Disease"/>
            <person name="Wu L."/>
            <person name="Ma J."/>
        </authorList>
    </citation>
    <scope>NUCLEOTIDE SEQUENCE [LARGE SCALE GENOMIC DNA]</scope>
    <source>
        <strain evidence="11">CGMCC 1.12471</strain>
    </source>
</reference>
<accession>A0ABW4LA91</accession>
<evidence type="ECO:0000256" key="6">
    <source>
        <dbReference type="ARBA" id="ARBA00023136"/>
    </source>
</evidence>
<keyword evidence="2 7" id="KW-0813">Transport</keyword>
<dbReference type="Proteomes" id="UP001597347">
    <property type="component" value="Unassembled WGS sequence"/>
</dbReference>
<comment type="similarity">
    <text evidence="7">Belongs to the binding-protein-dependent transport system permease family.</text>
</comment>
<dbReference type="InterPro" id="IPR050366">
    <property type="entry name" value="BP-dependent_transpt_permease"/>
</dbReference>
<feature type="transmembrane region" description="Helical" evidence="7">
    <location>
        <begin position="309"/>
        <end position="330"/>
    </location>
</feature>
<dbReference type="EMBL" id="JBHUEA010000002">
    <property type="protein sequence ID" value="MFD1720241.1"/>
    <property type="molecule type" value="Genomic_DNA"/>
</dbReference>
<evidence type="ECO:0000256" key="8">
    <source>
        <dbReference type="SAM" id="MobiDB-lite"/>
    </source>
</evidence>
<keyword evidence="6 7" id="KW-0472">Membrane</keyword>
<dbReference type="PROSITE" id="PS50928">
    <property type="entry name" value="ABC_TM1"/>
    <property type="match status" value="1"/>
</dbReference>
<feature type="transmembrane region" description="Helical" evidence="7">
    <location>
        <begin position="169"/>
        <end position="193"/>
    </location>
</feature>
<dbReference type="CDD" id="cd06261">
    <property type="entry name" value="TM_PBP2"/>
    <property type="match status" value="1"/>
</dbReference>
<name>A0ABW4LA91_9MICO</name>
<feature type="transmembrane region" description="Helical" evidence="7">
    <location>
        <begin position="205"/>
        <end position="223"/>
    </location>
</feature>
<feature type="transmembrane region" description="Helical" evidence="7">
    <location>
        <begin position="53"/>
        <end position="74"/>
    </location>
</feature>
<evidence type="ECO:0000256" key="2">
    <source>
        <dbReference type="ARBA" id="ARBA00022448"/>
    </source>
</evidence>
<feature type="transmembrane region" description="Helical" evidence="7">
    <location>
        <begin position="134"/>
        <end position="157"/>
    </location>
</feature>
<dbReference type="RefSeq" id="WP_377931447.1">
    <property type="nucleotide sequence ID" value="NZ_JBHUEA010000002.1"/>
</dbReference>
<feature type="compositionally biased region" description="Basic and acidic residues" evidence="8">
    <location>
        <begin position="17"/>
        <end position="29"/>
    </location>
</feature>
<comment type="subcellular location">
    <subcellularLocation>
        <location evidence="1 7">Cell membrane</location>
        <topology evidence="1 7">Multi-pass membrane protein</topology>
    </subcellularLocation>
</comment>
<keyword evidence="11" id="KW-1185">Reference proteome</keyword>
<dbReference type="InterPro" id="IPR000515">
    <property type="entry name" value="MetI-like"/>
</dbReference>
<evidence type="ECO:0000313" key="10">
    <source>
        <dbReference type="EMBL" id="MFD1720241.1"/>
    </source>
</evidence>
<evidence type="ECO:0000256" key="1">
    <source>
        <dbReference type="ARBA" id="ARBA00004651"/>
    </source>
</evidence>
<dbReference type="Pfam" id="PF12911">
    <property type="entry name" value="OppC_N"/>
    <property type="match status" value="1"/>
</dbReference>
<evidence type="ECO:0000256" key="3">
    <source>
        <dbReference type="ARBA" id="ARBA00022475"/>
    </source>
</evidence>
<dbReference type="SUPFAM" id="SSF161098">
    <property type="entry name" value="MetI-like"/>
    <property type="match status" value="1"/>
</dbReference>
<protein>
    <submittedName>
        <fullName evidence="10">ABC transporter permease</fullName>
    </submittedName>
</protein>
<comment type="caution">
    <text evidence="10">The sequence shown here is derived from an EMBL/GenBank/DDBJ whole genome shotgun (WGS) entry which is preliminary data.</text>
</comment>
<dbReference type="PANTHER" id="PTHR43386:SF1">
    <property type="entry name" value="D,D-DIPEPTIDE TRANSPORT SYSTEM PERMEASE PROTEIN DDPC-RELATED"/>
    <property type="match status" value="1"/>
</dbReference>
<keyword evidence="4 7" id="KW-0812">Transmembrane</keyword>
<evidence type="ECO:0000256" key="4">
    <source>
        <dbReference type="ARBA" id="ARBA00022692"/>
    </source>
</evidence>
<feature type="domain" description="ABC transmembrane type-1" evidence="9">
    <location>
        <begin position="130"/>
        <end position="330"/>
    </location>
</feature>
<organism evidence="10 11">
    <name type="scientific">Amnibacterium endophyticum</name>
    <dbReference type="NCBI Taxonomy" id="2109337"/>
    <lineage>
        <taxon>Bacteria</taxon>
        <taxon>Bacillati</taxon>
        <taxon>Actinomycetota</taxon>
        <taxon>Actinomycetes</taxon>
        <taxon>Micrococcales</taxon>
        <taxon>Microbacteriaceae</taxon>
        <taxon>Amnibacterium</taxon>
    </lineage>
</organism>
<dbReference type="PANTHER" id="PTHR43386">
    <property type="entry name" value="OLIGOPEPTIDE TRANSPORT SYSTEM PERMEASE PROTEIN APPC"/>
    <property type="match status" value="1"/>
</dbReference>